<feature type="region of interest" description="Disordered" evidence="1">
    <location>
        <begin position="1"/>
        <end position="33"/>
    </location>
</feature>
<feature type="compositionally biased region" description="Pro residues" evidence="1">
    <location>
        <begin position="123"/>
        <end position="146"/>
    </location>
</feature>
<dbReference type="AlphaFoldDB" id="A0A9X7Z9B2"/>
<organism evidence="2 3">
    <name type="scientific">Alicyclobacillus mengziensis</name>
    <dbReference type="NCBI Taxonomy" id="2931921"/>
    <lineage>
        <taxon>Bacteria</taxon>
        <taxon>Bacillati</taxon>
        <taxon>Bacillota</taxon>
        <taxon>Bacilli</taxon>
        <taxon>Bacillales</taxon>
        <taxon>Alicyclobacillaceae</taxon>
        <taxon>Alicyclobacillus</taxon>
    </lineage>
</organism>
<evidence type="ECO:0000256" key="1">
    <source>
        <dbReference type="SAM" id="MobiDB-lite"/>
    </source>
</evidence>
<name>A0A9X7Z9B2_9BACL</name>
<evidence type="ECO:0000313" key="2">
    <source>
        <dbReference type="EMBL" id="QSO49458.1"/>
    </source>
</evidence>
<protein>
    <submittedName>
        <fullName evidence="2">Uncharacterized protein</fullName>
    </submittedName>
</protein>
<sequence length="146" mass="16214">MQTQSTKKRRSQQQQRRQGRPLHAKSRERRVSLSRSLQYKIRQEAKKLGLSPNEYVRIAVSISKSFLDIAKTDNAVNLQSLAKIVDSPIWTIMIQSLGPTINGLLDDKQIQSTESDTSSGLNPPGPNPPGLGQPFKGPSPPPPGYW</sequence>
<feature type="region of interest" description="Disordered" evidence="1">
    <location>
        <begin position="105"/>
        <end position="146"/>
    </location>
</feature>
<evidence type="ECO:0000313" key="3">
    <source>
        <dbReference type="Proteomes" id="UP000663505"/>
    </source>
</evidence>
<accession>A0A9X7Z9B2</accession>
<dbReference type="EMBL" id="CP071182">
    <property type="protein sequence ID" value="QSO49458.1"/>
    <property type="molecule type" value="Genomic_DNA"/>
</dbReference>
<keyword evidence="3" id="KW-1185">Reference proteome</keyword>
<feature type="compositionally biased region" description="Basic residues" evidence="1">
    <location>
        <begin position="1"/>
        <end position="28"/>
    </location>
</feature>
<feature type="compositionally biased region" description="Polar residues" evidence="1">
    <location>
        <begin position="110"/>
        <end position="119"/>
    </location>
</feature>
<dbReference type="Proteomes" id="UP000663505">
    <property type="component" value="Chromosome"/>
</dbReference>
<dbReference type="KEGG" id="afx:JZ786_11450"/>
<gene>
    <name evidence="2" type="ORF">JZ786_11450</name>
</gene>
<reference evidence="2 3" key="1">
    <citation type="submission" date="2021-02" db="EMBL/GenBank/DDBJ databases">
        <title>Alicyclobacillus curvatus sp. nov. and Alicyclobacillus mengziensis sp. nov., two acidophilic bacteria isolated from acid mine drainage.</title>
        <authorList>
            <person name="Huang Y."/>
        </authorList>
    </citation>
    <scope>NUCLEOTIDE SEQUENCE [LARGE SCALE GENOMIC DNA]</scope>
    <source>
        <strain evidence="2 3">S30H14</strain>
    </source>
</reference>
<proteinExistence type="predicted"/>
<dbReference type="RefSeq" id="WP_206658769.1">
    <property type="nucleotide sequence ID" value="NZ_CP071182.1"/>
</dbReference>